<dbReference type="EMBL" id="JACSPX010000001">
    <property type="protein sequence ID" value="MBD8011471.1"/>
    <property type="molecule type" value="Genomic_DNA"/>
</dbReference>
<feature type="transmembrane region" description="Helical" evidence="8">
    <location>
        <begin position="12"/>
        <end position="42"/>
    </location>
</feature>
<keyword evidence="3 9" id="KW-0645">Protease</keyword>
<dbReference type="InterPro" id="IPR003825">
    <property type="entry name" value="Colicin-V_CvpA"/>
</dbReference>
<dbReference type="Gene3D" id="2.40.10.10">
    <property type="entry name" value="Trypsin-like serine proteases"/>
    <property type="match status" value="2"/>
</dbReference>
<keyword evidence="6 8" id="KW-1133">Transmembrane helix</keyword>
<dbReference type="InterPro" id="IPR001940">
    <property type="entry name" value="Peptidase_S1C"/>
</dbReference>
<dbReference type="InterPro" id="IPR051201">
    <property type="entry name" value="Chloro_Bact_Ser_Proteases"/>
</dbReference>
<dbReference type="Pfam" id="PF13365">
    <property type="entry name" value="Trypsin_2"/>
    <property type="match status" value="1"/>
</dbReference>
<dbReference type="InterPro" id="IPR043504">
    <property type="entry name" value="Peptidase_S1_PA_chymotrypsin"/>
</dbReference>
<sequence>MTPNVVDLLIAVLLIASVGTGLGAGLFAVLGSVCGLVLGALAAPWVLPLVARAVPESGPRGLLLVLTAVALLAVGASIGAAIGRVVRRGADRLKLRLVERMLGGLTALVASALAITMVGSSIAAAGVPVLSATVASSSVLRTVERYIPQPLADAAARLNAFAFGETVLPTLEGLLQPGQLDAAPEATPIDLATPELERAAGSVVKVSGAADGCGVVSTGTGFVIAEDRIITNAHVLAGVRAPIVEVPGEPARDATVVYFDPIDDIAVIAADVQAEPLGLAGALAPGEGGAVMGYPFGGPFRVMGAGVVSSSSAPVRDIYGDRTALRSVYALRAQVEPGNSGGPLLTAGGQVAGMVFAKDAATPDVGYAMTNDELLPVIAQLDEASAPVPVGACIPR</sequence>
<evidence type="ECO:0000256" key="4">
    <source>
        <dbReference type="ARBA" id="ARBA00022692"/>
    </source>
</evidence>
<feature type="transmembrane region" description="Helical" evidence="8">
    <location>
        <begin position="62"/>
        <end position="86"/>
    </location>
</feature>
<comment type="similarity">
    <text evidence="2">Belongs to the peptidase S1C family.</text>
</comment>
<evidence type="ECO:0000313" key="9">
    <source>
        <dbReference type="EMBL" id="MBD8011471.1"/>
    </source>
</evidence>
<name>A0ABR8W3V9_9MICO</name>
<protein>
    <submittedName>
        <fullName evidence="9">MarP family serine protease</fullName>
    </submittedName>
</protein>
<evidence type="ECO:0000256" key="8">
    <source>
        <dbReference type="SAM" id="Phobius"/>
    </source>
</evidence>
<dbReference type="GO" id="GO:0008233">
    <property type="term" value="F:peptidase activity"/>
    <property type="evidence" value="ECO:0007669"/>
    <property type="project" value="UniProtKB-KW"/>
</dbReference>
<comment type="caution">
    <text evidence="9">The sequence shown here is derived from an EMBL/GenBank/DDBJ whole genome shotgun (WGS) entry which is preliminary data.</text>
</comment>
<keyword evidence="5" id="KW-0378">Hydrolase</keyword>
<evidence type="ECO:0000313" key="10">
    <source>
        <dbReference type="Proteomes" id="UP000611521"/>
    </source>
</evidence>
<evidence type="ECO:0000256" key="3">
    <source>
        <dbReference type="ARBA" id="ARBA00022670"/>
    </source>
</evidence>
<keyword evidence="7 8" id="KW-0472">Membrane</keyword>
<comment type="subcellular location">
    <subcellularLocation>
        <location evidence="1">Membrane</location>
        <topology evidence="1">Multi-pass membrane protein</topology>
    </subcellularLocation>
</comment>
<dbReference type="RefSeq" id="WP_191712178.1">
    <property type="nucleotide sequence ID" value="NZ_JACSPX010000001.1"/>
</dbReference>
<evidence type="ECO:0000256" key="2">
    <source>
        <dbReference type="ARBA" id="ARBA00010541"/>
    </source>
</evidence>
<dbReference type="Proteomes" id="UP000611521">
    <property type="component" value="Unassembled WGS sequence"/>
</dbReference>
<dbReference type="InterPro" id="IPR009003">
    <property type="entry name" value="Peptidase_S1_PA"/>
</dbReference>
<accession>A0ABR8W3V9</accession>
<evidence type="ECO:0000256" key="7">
    <source>
        <dbReference type="ARBA" id="ARBA00023136"/>
    </source>
</evidence>
<dbReference type="InterPro" id="IPR047680">
    <property type="entry name" value="MarP-like"/>
</dbReference>
<evidence type="ECO:0000256" key="5">
    <source>
        <dbReference type="ARBA" id="ARBA00022801"/>
    </source>
</evidence>
<dbReference type="Pfam" id="PF02674">
    <property type="entry name" value="Colicin_V"/>
    <property type="match status" value="1"/>
</dbReference>
<evidence type="ECO:0000256" key="6">
    <source>
        <dbReference type="ARBA" id="ARBA00022989"/>
    </source>
</evidence>
<dbReference type="SUPFAM" id="SSF50494">
    <property type="entry name" value="Trypsin-like serine proteases"/>
    <property type="match status" value="1"/>
</dbReference>
<keyword evidence="10" id="KW-1185">Reference proteome</keyword>
<reference evidence="9 10" key="1">
    <citation type="submission" date="2020-08" db="EMBL/GenBank/DDBJ databases">
        <title>A Genomic Blueprint of the Chicken Gut Microbiome.</title>
        <authorList>
            <person name="Gilroy R."/>
            <person name="Ravi A."/>
            <person name="Getino M."/>
            <person name="Pursley I."/>
            <person name="Horton D.L."/>
            <person name="Alikhan N.-F."/>
            <person name="Baker D."/>
            <person name="Gharbi K."/>
            <person name="Hall N."/>
            <person name="Watson M."/>
            <person name="Adriaenssens E.M."/>
            <person name="Foster-Nyarko E."/>
            <person name="Jarju S."/>
            <person name="Secka A."/>
            <person name="Antonio M."/>
            <person name="Oren A."/>
            <person name="Chaudhuri R."/>
            <person name="La Ragione R.M."/>
            <person name="Hildebrand F."/>
            <person name="Pallen M.J."/>
        </authorList>
    </citation>
    <scope>NUCLEOTIDE SEQUENCE [LARGE SCALE GENOMIC DNA]</scope>
    <source>
        <strain evidence="9 10">Re1</strain>
    </source>
</reference>
<dbReference type="PANTHER" id="PTHR43343">
    <property type="entry name" value="PEPTIDASE S12"/>
    <property type="match status" value="1"/>
</dbReference>
<proteinExistence type="inferred from homology"/>
<evidence type="ECO:0000256" key="1">
    <source>
        <dbReference type="ARBA" id="ARBA00004141"/>
    </source>
</evidence>
<dbReference type="PANTHER" id="PTHR43343:SF3">
    <property type="entry name" value="PROTEASE DO-LIKE 8, CHLOROPLASTIC"/>
    <property type="match status" value="1"/>
</dbReference>
<dbReference type="NCBIfam" id="NF033740">
    <property type="entry name" value="MarP_fam_protase"/>
    <property type="match status" value="1"/>
</dbReference>
<organism evidence="9 10">
    <name type="scientific">Microbacterium commune</name>
    <dbReference type="NCBI Taxonomy" id="2762219"/>
    <lineage>
        <taxon>Bacteria</taxon>
        <taxon>Bacillati</taxon>
        <taxon>Actinomycetota</taxon>
        <taxon>Actinomycetes</taxon>
        <taxon>Micrococcales</taxon>
        <taxon>Microbacteriaceae</taxon>
        <taxon>Microbacterium</taxon>
    </lineage>
</organism>
<gene>
    <name evidence="9" type="ORF">H9633_04070</name>
</gene>
<feature type="transmembrane region" description="Helical" evidence="8">
    <location>
        <begin position="107"/>
        <end position="130"/>
    </location>
</feature>
<dbReference type="PRINTS" id="PR00834">
    <property type="entry name" value="PROTEASES2C"/>
</dbReference>
<dbReference type="GO" id="GO:0006508">
    <property type="term" value="P:proteolysis"/>
    <property type="evidence" value="ECO:0007669"/>
    <property type="project" value="UniProtKB-KW"/>
</dbReference>
<keyword evidence="4 8" id="KW-0812">Transmembrane</keyword>